<evidence type="ECO:0000313" key="3">
    <source>
        <dbReference type="Proteomes" id="UP000478052"/>
    </source>
</evidence>
<dbReference type="AlphaFoldDB" id="A0A6G0VTQ2"/>
<reference evidence="2 3" key="1">
    <citation type="submission" date="2019-08" db="EMBL/GenBank/DDBJ databases">
        <title>Whole genome of Aphis craccivora.</title>
        <authorList>
            <person name="Voronova N.V."/>
            <person name="Shulinski R.S."/>
            <person name="Bandarenka Y.V."/>
            <person name="Zhorov D.G."/>
            <person name="Warner D."/>
        </authorList>
    </citation>
    <scope>NUCLEOTIDE SEQUENCE [LARGE SCALE GENOMIC DNA]</scope>
    <source>
        <strain evidence="2">180601</strain>
        <tissue evidence="2">Whole Body</tissue>
    </source>
</reference>
<evidence type="ECO:0000259" key="1">
    <source>
        <dbReference type="Pfam" id="PF17921"/>
    </source>
</evidence>
<feature type="domain" description="Integrase zinc-binding" evidence="1">
    <location>
        <begin position="40"/>
        <end position="71"/>
    </location>
</feature>
<accession>A0A6G0VTQ2</accession>
<name>A0A6G0VTQ2_APHCR</name>
<dbReference type="Pfam" id="PF17921">
    <property type="entry name" value="Integrase_H2C2"/>
    <property type="match status" value="1"/>
</dbReference>
<feature type="non-terminal residue" evidence="2">
    <location>
        <position position="141"/>
    </location>
</feature>
<keyword evidence="3" id="KW-1185">Reference proteome</keyword>
<dbReference type="InterPro" id="IPR041588">
    <property type="entry name" value="Integrase_H2C2"/>
</dbReference>
<proteinExistence type="predicted"/>
<dbReference type="Proteomes" id="UP000478052">
    <property type="component" value="Unassembled WGS sequence"/>
</dbReference>
<gene>
    <name evidence="2" type="ORF">FWK35_00030275</name>
</gene>
<sequence length="141" mass="16749">MKSFVIKFMPYLKISNLAILMTTLYVCMNDKMIKQINVRLDKIQDKYYWPTLTKDTTHYIKSCHSSKKNKKINGKPIAACNNTKFIFTKTVESATAQSTINFIIQIIFQWECFRQLSPDRDIIHIRRMKPHIHRNHLKTIQ</sequence>
<dbReference type="Gene3D" id="1.10.340.70">
    <property type="match status" value="1"/>
</dbReference>
<dbReference type="EMBL" id="VUJU01012965">
    <property type="protein sequence ID" value="KAF0706288.1"/>
    <property type="molecule type" value="Genomic_DNA"/>
</dbReference>
<comment type="caution">
    <text evidence="2">The sequence shown here is derived from an EMBL/GenBank/DDBJ whole genome shotgun (WGS) entry which is preliminary data.</text>
</comment>
<evidence type="ECO:0000313" key="2">
    <source>
        <dbReference type="EMBL" id="KAF0706288.1"/>
    </source>
</evidence>
<protein>
    <recommendedName>
        <fullName evidence="1">Integrase zinc-binding domain-containing protein</fullName>
    </recommendedName>
</protein>
<organism evidence="2 3">
    <name type="scientific">Aphis craccivora</name>
    <name type="common">Cowpea aphid</name>
    <dbReference type="NCBI Taxonomy" id="307492"/>
    <lineage>
        <taxon>Eukaryota</taxon>
        <taxon>Metazoa</taxon>
        <taxon>Ecdysozoa</taxon>
        <taxon>Arthropoda</taxon>
        <taxon>Hexapoda</taxon>
        <taxon>Insecta</taxon>
        <taxon>Pterygota</taxon>
        <taxon>Neoptera</taxon>
        <taxon>Paraneoptera</taxon>
        <taxon>Hemiptera</taxon>
        <taxon>Sternorrhyncha</taxon>
        <taxon>Aphidomorpha</taxon>
        <taxon>Aphidoidea</taxon>
        <taxon>Aphididae</taxon>
        <taxon>Aphidini</taxon>
        <taxon>Aphis</taxon>
        <taxon>Aphis</taxon>
    </lineage>
</organism>